<evidence type="ECO:0000256" key="2">
    <source>
        <dbReference type="SAM" id="MobiDB-lite"/>
    </source>
</evidence>
<dbReference type="PANTHER" id="PTHR23306:SF3">
    <property type="entry name" value="TUMOR SUPPRESSOR PROTEIN 101"/>
    <property type="match status" value="1"/>
</dbReference>
<dbReference type="Pfam" id="PF05743">
    <property type="entry name" value="UEV"/>
    <property type="match status" value="2"/>
</dbReference>
<sequence>MMNPKSAFDAAMRLFTEAKMNLPEAYKELLHQTPRAGDSNSNSPKLTKYRYPDIMKSEVRSVVQHYPQLKPTFTEYVSKDGKTMELICLKGVIPVTYKENQYNIPVEIYVQDAHPYATPTAYVKPTQDMWIKPSRNVNENGLVFLPYLHEWKPYRYPDIMESEVRSVVQHYPQLKPTFTEYVFKDGKTMELICLKGAIPVTYKENQYNIPIEIYVQDAHPYATPIAYVKPTQDMWIKPSRNVNENGLVFLPYLHEWKPNQSDLLGLVQVMCVVFGDRSPVYNRLRPQANIPVNTTRPAYPFPPTGCYGASPQPPYTSNPSPGYPAAPAAGGYYPPTRALSSPSAMPLYSPVSQIPLYPSQIATPDSRSGQTTMDPLRQLQVKRRPLRGTVDRLTKELDDLVLNGQRNKHAPNLRKNIVSAIKQASEKKNLLQKLDDEVKDLILASNDEDAYDLEYAECEKIMDELSTSIVGGEEFLQSLETTAASNAMSDEGEEVSQKTEKGDVLQHVTDPAVKQLYVKRRPVRGTVNKIITKLLNVIDDPSGRPNVLEVKKTVNQATEKLKILENLDEQIKDTLLSHEQQNIQDLYEAEYEEYPSDSAFGPWAEAAEKSSSYIVSCASSDPLTVKPLTPSIPFEFQDMKLLWISAVLAVTSAASVKDIGFPEAHETLPERPKDLPEGSEHLPEGLAHLPKGLAHLPEGPKTEVLVQVPMAEAGDQLEAHAEPLVELSADGITADGVEGGTADGVEAKSGFFGGRRHFEHGKRRHGGTVVHATKGFGHGGSFRHGGKHIAHGAKVLDMEEVSGMEAKISFMEVISGMEAKILDMEEVSDMEAKISLMEEVLNMEEVLDMEVKILDMQEVSDMEAKILVMEEVLDMEAKILDMEEVLDMEVKILDMQEVSDMEAKILVMEEVLDMEAKILSMEEVLGMQANTLVMEVPLDMESKTSFTEATSGMAEKTLDLDMAEKTLDLDMEEKTLDLDMVALDMVALDMVALDMVALDMEERILRSGAPFSRYFFGFGHGGIGHGGIGHGGIGHGGIGHGGIGHGGIGHGGIGHGGKDIGHGGRGQDGSFRQEGFGQGRNFGPGGFGQGGDFGQGGFGQGSLGQGGRFRQG</sequence>
<dbReference type="Gene3D" id="3.10.110.10">
    <property type="entry name" value="Ubiquitin Conjugating Enzyme"/>
    <property type="match status" value="2"/>
</dbReference>
<dbReference type="GO" id="GO:0000813">
    <property type="term" value="C:ESCRT I complex"/>
    <property type="evidence" value="ECO:0007669"/>
    <property type="project" value="TreeGrafter"/>
</dbReference>
<dbReference type="OrthoDB" id="306304at2759"/>
<dbReference type="GO" id="GO:0015031">
    <property type="term" value="P:protein transport"/>
    <property type="evidence" value="ECO:0007669"/>
    <property type="project" value="InterPro"/>
</dbReference>
<dbReference type="PROSITE" id="PS51322">
    <property type="entry name" value="UEV"/>
    <property type="match status" value="2"/>
</dbReference>
<reference evidence="3" key="1">
    <citation type="submission" date="2020-11" db="EMBL/GenBank/DDBJ databases">
        <authorList>
            <person name="Tran Van P."/>
        </authorList>
    </citation>
    <scope>NUCLEOTIDE SEQUENCE</scope>
</reference>
<organism evidence="3">
    <name type="scientific">Cyprideis torosa</name>
    <dbReference type="NCBI Taxonomy" id="163714"/>
    <lineage>
        <taxon>Eukaryota</taxon>
        <taxon>Metazoa</taxon>
        <taxon>Ecdysozoa</taxon>
        <taxon>Arthropoda</taxon>
        <taxon>Crustacea</taxon>
        <taxon>Oligostraca</taxon>
        <taxon>Ostracoda</taxon>
        <taxon>Podocopa</taxon>
        <taxon>Podocopida</taxon>
        <taxon>Cytherocopina</taxon>
        <taxon>Cytheroidea</taxon>
        <taxon>Cytherideidae</taxon>
        <taxon>Cyprideis</taxon>
    </lineage>
</organism>
<gene>
    <name evidence="3" type="ORF">CTOB1V02_LOCUS9110</name>
</gene>
<dbReference type="PANTHER" id="PTHR23306">
    <property type="entry name" value="TUMOR SUSCEPTIBILITY GENE 101 PROTEIN-RELATED"/>
    <property type="match status" value="1"/>
</dbReference>
<dbReference type="AlphaFoldDB" id="A0A7R8ZTJ5"/>
<keyword evidence="1" id="KW-0175">Coiled coil</keyword>
<name>A0A7R8ZTJ5_9CRUS</name>
<dbReference type="CDD" id="cd11685">
    <property type="entry name" value="UEV_TSG101-like"/>
    <property type="match status" value="2"/>
</dbReference>
<dbReference type="EMBL" id="OB663329">
    <property type="protein sequence ID" value="CAD7231258.1"/>
    <property type="molecule type" value="Genomic_DNA"/>
</dbReference>
<dbReference type="InterPro" id="IPR008883">
    <property type="entry name" value="UEV_N"/>
</dbReference>
<feature type="compositionally biased region" description="Gly residues" evidence="2">
    <location>
        <begin position="1076"/>
        <end position="1112"/>
    </location>
</feature>
<evidence type="ECO:0000313" key="3">
    <source>
        <dbReference type="EMBL" id="CAD7231258.1"/>
    </source>
</evidence>
<dbReference type="GO" id="GO:0008333">
    <property type="term" value="P:endosome to lysosome transport"/>
    <property type="evidence" value="ECO:0007669"/>
    <property type="project" value="TreeGrafter"/>
</dbReference>
<dbReference type="InterPro" id="IPR016135">
    <property type="entry name" value="UBQ-conjugating_enzyme/RWD"/>
</dbReference>
<protein>
    <submittedName>
        <fullName evidence="3">Uncharacterized protein</fullName>
    </submittedName>
</protein>
<evidence type="ECO:0000256" key="1">
    <source>
        <dbReference type="SAM" id="Coils"/>
    </source>
</evidence>
<feature type="region of interest" description="Disordered" evidence="2">
    <location>
        <begin position="1056"/>
        <end position="1112"/>
    </location>
</feature>
<accession>A0A7R8ZTJ5</accession>
<feature type="coiled-coil region" evidence="1">
    <location>
        <begin position="547"/>
        <end position="574"/>
    </location>
</feature>
<dbReference type="InterPro" id="IPR052070">
    <property type="entry name" value="ESCRT-I_UEV_domain"/>
</dbReference>
<feature type="coiled-coil region" evidence="1">
    <location>
        <begin position="417"/>
        <end position="444"/>
    </location>
</feature>
<proteinExistence type="predicted"/>
<dbReference type="GO" id="GO:0043130">
    <property type="term" value="F:ubiquitin binding"/>
    <property type="evidence" value="ECO:0007669"/>
    <property type="project" value="TreeGrafter"/>
</dbReference>
<dbReference type="SUPFAM" id="SSF54495">
    <property type="entry name" value="UBC-like"/>
    <property type="match status" value="2"/>
</dbReference>